<gene>
    <name evidence="1" type="ORF">H3U98_07595</name>
</gene>
<sequence>MLIESLINTMTKYYSWQVLQDIRRGMNYNAEHELCNRHKLLGHGVNRATKKYIVDTDTILFVRQMFDE</sequence>
<proteinExistence type="predicted"/>
<accession>A0ABS0R221</accession>
<evidence type="ECO:0000313" key="2">
    <source>
        <dbReference type="Proteomes" id="UP000700855"/>
    </source>
</evidence>
<dbReference type="EMBL" id="JACFSA010000005">
    <property type="protein sequence ID" value="MBI0144634.1"/>
    <property type="molecule type" value="Genomic_DNA"/>
</dbReference>
<reference evidence="1 2" key="1">
    <citation type="submission" date="2020-07" db="EMBL/GenBank/DDBJ databases">
        <title>Isolated bacteria genomes of Apis mellifera.</title>
        <authorList>
            <person name="Wu J."/>
            <person name="Zheng H."/>
        </authorList>
    </citation>
    <scope>NUCLEOTIDE SEQUENCE [LARGE SCALE GENOMIC DNA]</scope>
    <source>
        <strain evidence="1 2">W8116</strain>
    </source>
</reference>
<protein>
    <submittedName>
        <fullName evidence="1">Uncharacterized protein</fullName>
    </submittedName>
</protein>
<dbReference type="Proteomes" id="UP000700855">
    <property type="component" value="Unassembled WGS sequence"/>
</dbReference>
<comment type="caution">
    <text evidence="1">The sequence shown here is derived from an EMBL/GenBank/DDBJ whole genome shotgun (WGS) entry which is preliminary data.</text>
</comment>
<keyword evidence="2" id="KW-1185">Reference proteome</keyword>
<organism evidence="1 2">
    <name type="scientific">Bifidobacterium choladohabitans</name>
    <dbReference type="NCBI Taxonomy" id="2750947"/>
    <lineage>
        <taxon>Bacteria</taxon>
        <taxon>Bacillati</taxon>
        <taxon>Actinomycetota</taxon>
        <taxon>Actinomycetes</taxon>
        <taxon>Bifidobacteriales</taxon>
        <taxon>Bifidobacteriaceae</taxon>
        <taxon>Bifidobacterium</taxon>
    </lineage>
</organism>
<evidence type="ECO:0000313" key="1">
    <source>
        <dbReference type="EMBL" id="MBI0144634.1"/>
    </source>
</evidence>
<name>A0ABS0R221_9BIFI</name>